<protein>
    <submittedName>
        <fullName evidence="3">Class gamma glutathione S-transferase</fullName>
    </submittedName>
</protein>
<dbReference type="PROSITE" id="PS50404">
    <property type="entry name" value="GST_NTER"/>
    <property type="match status" value="1"/>
</dbReference>
<dbReference type="Proteomes" id="UP000193560">
    <property type="component" value="Unassembled WGS sequence"/>
</dbReference>
<comment type="caution">
    <text evidence="3">The sequence shown here is derived from an EMBL/GenBank/DDBJ whole genome shotgun (WGS) entry which is preliminary data.</text>
</comment>
<evidence type="ECO:0000313" key="3">
    <source>
        <dbReference type="EMBL" id="ORZ09520.1"/>
    </source>
</evidence>
<dbReference type="InterPro" id="IPR004045">
    <property type="entry name" value="Glutathione_S-Trfase_N"/>
</dbReference>
<dbReference type="EMBL" id="MCGE01000027">
    <property type="protein sequence ID" value="ORZ09520.1"/>
    <property type="molecule type" value="Genomic_DNA"/>
</dbReference>
<dbReference type="GO" id="GO:0004364">
    <property type="term" value="F:glutathione transferase activity"/>
    <property type="evidence" value="ECO:0007669"/>
    <property type="project" value="TreeGrafter"/>
</dbReference>
<dbReference type="InterPro" id="IPR004046">
    <property type="entry name" value="GST_C"/>
</dbReference>
<dbReference type="InterPro" id="IPR036282">
    <property type="entry name" value="Glutathione-S-Trfase_C_sf"/>
</dbReference>
<dbReference type="CDD" id="cd03192">
    <property type="entry name" value="GST_C_Sigma_like"/>
    <property type="match status" value="1"/>
</dbReference>
<dbReference type="STRING" id="90262.A0A1X2I6K5"/>
<dbReference type="SUPFAM" id="SSF47616">
    <property type="entry name" value="GST C-terminal domain-like"/>
    <property type="match status" value="1"/>
</dbReference>
<dbReference type="InterPro" id="IPR050213">
    <property type="entry name" value="GST_superfamily"/>
</dbReference>
<proteinExistence type="predicted"/>
<feature type="domain" description="GST C-terminal" evidence="2">
    <location>
        <begin position="97"/>
        <end position="212"/>
    </location>
</feature>
<dbReference type="Pfam" id="PF14497">
    <property type="entry name" value="GST_C_3"/>
    <property type="match status" value="1"/>
</dbReference>
<feature type="domain" description="GST N-terminal" evidence="1">
    <location>
        <begin position="11"/>
        <end position="94"/>
    </location>
</feature>
<dbReference type="Gene3D" id="3.40.30.10">
    <property type="entry name" value="Glutaredoxin"/>
    <property type="match status" value="1"/>
</dbReference>
<sequence>MIFESVTLHYFDYLPGKKKTAALGENIHLLLKDAGLQYTYIRHKNNEWPEIRQDMIENKKIFSPTMPFVEVDGFAFNKTAPAMRYLSKKLGKYGGKNEEEEYTLDAIADCTHDYWRAILPVFFATDEAILNEHMEKTTLKYLDIFERAFAADPSGPYILGLELSYADILVYHVLDDDNALGKAKEYPHLAAFIESFTLRPNLVDYFNTLASS</sequence>
<name>A0A1X2I6K5_9FUNG</name>
<dbReference type="PANTHER" id="PTHR11571">
    <property type="entry name" value="GLUTATHIONE S-TRANSFERASE"/>
    <property type="match status" value="1"/>
</dbReference>
<dbReference type="GO" id="GO:0006749">
    <property type="term" value="P:glutathione metabolic process"/>
    <property type="evidence" value="ECO:0007669"/>
    <property type="project" value="TreeGrafter"/>
</dbReference>
<dbReference type="AlphaFoldDB" id="A0A1X2I6K5"/>
<dbReference type="PROSITE" id="PS50405">
    <property type="entry name" value="GST_CTER"/>
    <property type="match status" value="1"/>
</dbReference>
<reference evidence="3 4" key="1">
    <citation type="submission" date="2016-07" db="EMBL/GenBank/DDBJ databases">
        <title>Pervasive Adenine N6-methylation of Active Genes in Fungi.</title>
        <authorList>
            <consortium name="DOE Joint Genome Institute"/>
            <person name="Mondo S.J."/>
            <person name="Dannebaum R.O."/>
            <person name="Kuo R.C."/>
            <person name="Labutti K."/>
            <person name="Haridas S."/>
            <person name="Kuo A."/>
            <person name="Salamov A."/>
            <person name="Ahrendt S.R."/>
            <person name="Lipzen A."/>
            <person name="Sullivan W."/>
            <person name="Andreopoulos W.B."/>
            <person name="Clum A."/>
            <person name="Lindquist E."/>
            <person name="Daum C."/>
            <person name="Ramamoorthy G.K."/>
            <person name="Gryganskyi A."/>
            <person name="Culley D."/>
            <person name="Magnuson J.K."/>
            <person name="James T.Y."/>
            <person name="O'Malley M.A."/>
            <person name="Stajich J.E."/>
            <person name="Spatafora J.W."/>
            <person name="Visel A."/>
            <person name="Grigoriev I.V."/>
        </authorList>
    </citation>
    <scope>NUCLEOTIDE SEQUENCE [LARGE SCALE GENOMIC DNA]</scope>
    <source>
        <strain evidence="3 4">NRRL 1336</strain>
    </source>
</reference>
<organism evidence="3 4">
    <name type="scientific">Absidia repens</name>
    <dbReference type="NCBI Taxonomy" id="90262"/>
    <lineage>
        <taxon>Eukaryota</taxon>
        <taxon>Fungi</taxon>
        <taxon>Fungi incertae sedis</taxon>
        <taxon>Mucoromycota</taxon>
        <taxon>Mucoromycotina</taxon>
        <taxon>Mucoromycetes</taxon>
        <taxon>Mucorales</taxon>
        <taxon>Cunninghamellaceae</taxon>
        <taxon>Absidia</taxon>
    </lineage>
</organism>
<dbReference type="InterPro" id="IPR010987">
    <property type="entry name" value="Glutathione-S-Trfase_C-like"/>
</dbReference>
<dbReference type="OrthoDB" id="414243at2759"/>
<keyword evidence="4" id="KW-1185">Reference proteome</keyword>
<evidence type="ECO:0000259" key="2">
    <source>
        <dbReference type="PROSITE" id="PS50405"/>
    </source>
</evidence>
<gene>
    <name evidence="3" type="ORF">BCR42DRAFT_423570</name>
</gene>
<dbReference type="Gene3D" id="1.20.1050.10">
    <property type="match status" value="1"/>
</dbReference>
<evidence type="ECO:0000259" key="1">
    <source>
        <dbReference type="PROSITE" id="PS50404"/>
    </source>
</evidence>
<accession>A0A1X2I6K5</accession>
<keyword evidence="3" id="KW-0808">Transferase</keyword>
<dbReference type="InterPro" id="IPR036249">
    <property type="entry name" value="Thioredoxin-like_sf"/>
</dbReference>
<evidence type="ECO:0000313" key="4">
    <source>
        <dbReference type="Proteomes" id="UP000193560"/>
    </source>
</evidence>
<dbReference type="SUPFAM" id="SSF52833">
    <property type="entry name" value="Thioredoxin-like"/>
    <property type="match status" value="1"/>
</dbReference>